<dbReference type="InterPro" id="IPR018253">
    <property type="entry name" value="DnaJ_domain_CS"/>
</dbReference>
<feature type="compositionally biased region" description="Gly residues" evidence="7">
    <location>
        <begin position="127"/>
        <end position="146"/>
    </location>
</feature>
<dbReference type="GeneID" id="14494730"/>
<dbReference type="EMBL" id="HE806317">
    <property type="protein sequence ID" value="CCH59190.1"/>
    <property type="molecule type" value="Genomic_DNA"/>
</dbReference>
<dbReference type="PROSITE" id="PS50076">
    <property type="entry name" value="DNAJ_2"/>
    <property type="match status" value="1"/>
</dbReference>
<dbReference type="Pfam" id="PF00684">
    <property type="entry name" value="DnaJ_CXXCXGXG"/>
    <property type="match status" value="1"/>
</dbReference>
<feature type="domain" description="CR-type" evidence="10">
    <location>
        <begin position="165"/>
        <end position="246"/>
    </location>
</feature>
<evidence type="ECO:0008006" key="13">
    <source>
        <dbReference type="Google" id="ProtNLM"/>
    </source>
</evidence>
<evidence type="ECO:0000256" key="1">
    <source>
        <dbReference type="ARBA" id="ARBA00022723"/>
    </source>
</evidence>
<dbReference type="InterPro" id="IPR044713">
    <property type="entry name" value="DNJA1/2-like"/>
</dbReference>
<keyword evidence="8" id="KW-0732">Signal</keyword>
<dbReference type="PROSITE" id="PS00636">
    <property type="entry name" value="DNAJ_1"/>
    <property type="match status" value="1"/>
</dbReference>
<dbReference type="FunCoup" id="I2GYI8">
    <property type="interactions" value="539"/>
</dbReference>
<dbReference type="GO" id="GO:0005788">
    <property type="term" value="C:endoplasmic reticulum lumen"/>
    <property type="evidence" value="ECO:0007669"/>
    <property type="project" value="EnsemblFungi"/>
</dbReference>
<dbReference type="SUPFAM" id="SSF49493">
    <property type="entry name" value="HSP40/DnaJ peptide-binding domain"/>
    <property type="match status" value="2"/>
</dbReference>
<organism evidence="11 12">
    <name type="scientific">Henningerozyma blattae (strain ATCC 34711 / CBS 6284 / DSM 70876 / NBRC 10599 / NRRL Y-10934 / UCD 77-7)</name>
    <name type="common">Yeast</name>
    <name type="synonym">Tetrapisispora blattae</name>
    <dbReference type="NCBI Taxonomy" id="1071380"/>
    <lineage>
        <taxon>Eukaryota</taxon>
        <taxon>Fungi</taxon>
        <taxon>Dikarya</taxon>
        <taxon>Ascomycota</taxon>
        <taxon>Saccharomycotina</taxon>
        <taxon>Saccharomycetes</taxon>
        <taxon>Saccharomycetales</taxon>
        <taxon>Saccharomycetaceae</taxon>
        <taxon>Henningerozyma</taxon>
    </lineage>
</organism>
<dbReference type="PRINTS" id="PR00625">
    <property type="entry name" value="JDOMAIN"/>
</dbReference>
<dbReference type="Proteomes" id="UP000002866">
    <property type="component" value="Chromosome 2"/>
</dbReference>
<evidence type="ECO:0000313" key="12">
    <source>
        <dbReference type="Proteomes" id="UP000002866"/>
    </source>
</evidence>
<evidence type="ECO:0000256" key="5">
    <source>
        <dbReference type="ARBA" id="ARBA00023186"/>
    </source>
</evidence>
<dbReference type="PROSITE" id="PS51188">
    <property type="entry name" value="ZF_CR"/>
    <property type="match status" value="1"/>
</dbReference>
<dbReference type="GO" id="GO:0036503">
    <property type="term" value="P:ERAD pathway"/>
    <property type="evidence" value="ECO:0007669"/>
    <property type="project" value="EnsemblFungi"/>
</dbReference>
<evidence type="ECO:0000256" key="4">
    <source>
        <dbReference type="ARBA" id="ARBA00022833"/>
    </source>
</evidence>
<evidence type="ECO:0000256" key="6">
    <source>
        <dbReference type="PROSITE-ProRule" id="PRU00546"/>
    </source>
</evidence>
<keyword evidence="1 6" id="KW-0479">Metal-binding</keyword>
<evidence type="ECO:0000256" key="3">
    <source>
        <dbReference type="ARBA" id="ARBA00022771"/>
    </source>
</evidence>
<dbReference type="CDD" id="cd06257">
    <property type="entry name" value="DnaJ"/>
    <property type="match status" value="1"/>
</dbReference>
<dbReference type="GO" id="GO:0030544">
    <property type="term" value="F:Hsp70 protein binding"/>
    <property type="evidence" value="ECO:0007669"/>
    <property type="project" value="InterPro"/>
</dbReference>
<feature type="chain" id="PRO_5003660006" description="J domain-containing protein" evidence="8">
    <location>
        <begin position="22"/>
        <end position="384"/>
    </location>
</feature>
<dbReference type="GO" id="GO:0008270">
    <property type="term" value="F:zinc ion binding"/>
    <property type="evidence" value="ECO:0007669"/>
    <property type="project" value="UniProtKB-KW"/>
</dbReference>
<dbReference type="Pfam" id="PF00226">
    <property type="entry name" value="DnaJ"/>
    <property type="match status" value="1"/>
</dbReference>
<dbReference type="Gene3D" id="2.60.260.20">
    <property type="entry name" value="Urease metallochaperone UreE, N-terminal domain"/>
    <property type="match status" value="2"/>
</dbReference>
<evidence type="ECO:0000259" key="9">
    <source>
        <dbReference type="PROSITE" id="PS50076"/>
    </source>
</evidence>
<dbReference type="PANTHER" id="PTHR43888">
    <property type="entry name" value="DNAJ-LIKE-2, ISOFORM A-RELATED"/>
    <property type="match status" value="1"/>
</dbReference>
<dbReference type="RefSeq" id="XP_004178709.1">
    <property type="nucleotide sequence ID" value="XM_004178661.1"/>
</dbReference>
<dbReference type="STRING" id="1071380.I2GYI8"/>
<feature type="signal peptide" evidence="8">
    <location>
        <begin position="1"/>
        <end position="21"/>
    </location>
</feature>
<dbReference type="AlphaFoldDB" id="I2GYI8"/>
<dbReference type="SUPFAM" id="SSF57938">
    <property type="entry name" value="DnaJ/Hsp40 cysteine-rich domain"/>
    <property type="match status" value="1"/>
</dbReference>
<feature type="region of interest" description="Disordered" evidence="7">
    <location>
        <begin position="127"/>
        <end position="151"/>
    </location>
</feature>
<proteinExistence type="predicted"/>
<dbReference type="Gene3D" id="1.10.287.110">
    <property type="entry name" value="DnaJ domain"/>
    <property type="match status" value="1"/>
</dbReference>
<protein>
    <recommendedName>
        <fullName evidence="13">J domain-containing protein</fullName>
    </recommendedName>
</protein>
<sequence>MLKRFLYSLLVVQLLFLTVLGADDYYKILGINKNYKYEKEIKSAYRKLSKKYHPDKNKNDKDAQQNFIKVGEAYDVLGDPDKKRQYDQMGHDAFVNNAQHGGPEGGPGGQPFHDPFDMFEKMFHGGGPGGGNPFGGNPFGGGGGQRRGPSLKVEQQLSLKQYYQGFDFQFALNLHDDCDHCHGTGSEDGKTKVCPDCKGSGIIIQIIRMGMMTQQIQQPCGRCRGQGHLIKNFCKVCNGAKVQQKLKDFKVYVPPGSPRNHVEVKAGQAEKNPNYEPGDVIIEFNELPLDNLGYRRRGNNLFRTEYISLNEALYGNWERTLDFLDPKKRINLKRSPNVTIYDGEIEILKGFGMPIPNKKNKFGDLYIDYKVIIPKGSHHLNDEL</sequence>
<dbReference type="GO" id="GO:0034975">
    <property type="term" value="P:protein folding in endoplasmic reticulum"/>
    <property type="evidence" value="ECO:0007669"/>
    <property type="project" value="EnsemblFungi"/>
</dbReference>
<dbReference type="eggNOG" id="KOG0712">
    <property type="taxonomic scope" value="Eukaryota"/>
</dbReference>
<evidence type="ECO:0000256" key="7">
    <source>
        <dbReference type="SAM" id="MobiDB-lite"/>
    </source>
</evidence>
<dbReference type="GO" id="GO:0006986">
    <property type="term" value="P:response to unfolded protein"/>
    <property type="evidence" value="ECO:0007669"/>
    <property type="project" value="EnsemblFungi"/>
</dbReference>
<dbReference type="InParanoid" id="I2GYI8"/>
<keyword evidence="4 6" id="KW-0862">Zinc</keyword>
<feature type="zinc finger region" description="CR-type" evidence="6">
    <location>
        <begin position="165"/>
        <end position="246"/>
    </location>
</feature>
<dbReference type="InterPro" id="IPR001623">
    <property type="entry name" value="DnaJ_domain"/>
</dbReference>
<feature type="domain" description="J" evidence="9">
    <location>
        <begin position="24"/>
        <end position="90"/>
    </location>
</feature>
<dbReference type="SUPFAM" id="SSF46565">
    <property type="entry name" value="Chaperone J-domain"/>
    <property type="match status" value="1"/>
</dbReference>
<dbReference type="OMA" id="KWHEDGD"/>
<evidence type="ECO:0000259" key="10">
    <source>
        <dbReference type="PROSITE" id="PS51188"/>
    </source>
</evidence>
<dbReference type="SMART" id="SM00271">
    <property type="entry name" value="DnaJ"/>
    <property type="match status" value="1"/>
</dbReference>
<dbReference type="InterPro" id="IPR001305">
    <property type="entry name" value="HSP_DnaJ_Cys-rich_dom"/>
</dbReference>
<dbReference type="Pfam" id="PF01556">
    <property type="entry name" value="DnaJ_C"/>
    <property type="match status" value="1"/>
</dbReference>
<name>I2GYI8_HENB6</name>
<dbReference type="FunFam" id="2.10.230.10:FF:000002">
    <property type="entry name" value="Molecular chaperone DnaJ"/>
    <property type="match status" value="1"/>
</dbReference>
<dbReference type="CDD" id="cd10719">
    <property type="entry name" value="DnaJ_zf"/>
    <property type="match status" value="1"/>
</dbReference>
<keyword evidence="12" id="KW-1185">Reference proteome</keyword>
<keyword evidence="5" id="KW-0143">Chaperone</keyword>
<dbReference type="GO" id="GO:0051082">
    <property type="term" value="F:unfolded protein binding"/>
    <property type="evidence" value="ECO:0007669"/>
    <property type="project" value="InterPro"/>
</dbReference>
<keyword evidence="2" id="KW-0677">Repeat</keyword>
<dbReference type="Gene3D" id="2.10.230.10">
    <property type="entry name" value="Heat shock protein DnaJ, cysteine-rich domain"/>
    <property type="match status" value="1"/>
</dbReference>
<evidence type="ECO:0000256" key="2">
    <source>
        <dbReference type="ARBA" id="ARBA00022737"/>
    </source>
</evidence>
<dbReference type="InterPro" id="IPR008971">
    <property type="entry name" value="HSP40/DnaJ_pept-bd"/>
</dbReference>
<dbReference type="OrthoDB" id="550424at2759"/>
<keyword evidence="3 6" id="KW-0863">Zinc-finger</keyword>
<dbReference type="InterPro" id="IPR036869">
    <property type="entry name" value="J_dom_sf"/>
</dbReference>
<accession>I2GYI8</accession>
<gene>
    <name evidence="11" type="primary">TBLA0B03490</name>
    <name evidence="11" type="ORF">TBLA_0B03490</name>
</gene>
<evidence type="ECO:0000313" key="11">
    <source>
        <dbReference type="EMBL" id="CCH59190.1"/>
    </source>
</evidence>
<evidence type="ECO:0000256" key="8">
    <source>
        <dbReference type="SAM" id="SignalP"/>
    </source>
</evidence>
<dbReference type="InterPro" id="IPR036410">
    <property type="entry name" value="HSP_DnaJ_Cys-rich_dom_sf"/>
</dbReference>
<reference evidence="11 12" key="1">
    <citation type="journal article" date="2011" name="Proc. Natl. Acad. Sci. U.S.A.">
        <title>Evolutionary erosion of yeast sex chromosomes by mating-type switching accidents.</title>
        <authorList>
            <person name="Gordon J.L."/>
            <person name="Armisen D."/>
            <person name="Proux-Wera E."/>
            <person name="Oheigeartaigh S.S."/>
            <person name="Byrne K.P."/>
            <person name="Wolfe K.H."/>
        </authorList>
    </citation>
    <scope>NUCLEOTIDE SEQUENCE [LARGE SCALE GENOMIC DNA]</scope>
    <source>
        <strain evidence="12">ATCC 34711 / CBS 6284 / DSM 70876 / NBRC 10599 / NRRL Y-10934 / UCD 77-7</strain>
    </source>
</reference>
<dbReference type="HOGENOM" id="CLU_017633_0_2_1"/>
<dbReference type="InterPro" id="IPR002939">
    <property type="entry name" value="DnaJ_C"/>
</dbReference>
<dbReference type="KEGG" id="tbl:TBLA_0B03490"/>